<gene>
    <name evidence="1" type="ORF">EVAR_21385_1</name>
</gene>
<accession>A0A4C1VGV4</accession>
<comment type="caution">
    <text evidence="1">The sequence shown here is derived from an EMBL/GenBank/DDBJ whole genome shotgun (WGS) entry which is preliminary data.</text>
</comment>
<reference evidence="1 2" key="1">
    <citation type="journal article" date="2019" name="Commun. Biol.">
        <title>The bagworm genome reveals a unique fibroin gene that provides high tensile strength.</title>
        <authorList>
            <person name="Kono N."/>
            <person name="Nakamura H."/>
            <person name="Ohtoshi R."/>
            <person name="Tomita M."/>
            <person name="Numata K."/>
            <person name="Arakawa K."/>
        </authorList>
    </citation>
    <scope>NUCLEOTIDE SEQUENCE [LARGE SCALE GENOMIC DNA]</scope>
</reference>
<proteinExistence type="predicted"/>
<keyword evidence="2" id="KW-1185">Reference proteome</keyword>
<sequence>MLARRAFNRADAGTYSLTTQSSTTMRPIAKEISALTRRTIQFFQRREGVVEDPRTNGELTPLGLELKILGEGGSTAE</sequence>
<dbReference type="AlphaFoldDB" id="A0A4C1VGV4"/>
<protein>
    <submittedName>
        <fullName evidence="1">Uncharacterized protein</fullName>
    </submittedName>
</protein>
<dbReference type="Proteomes" id="UP000299102">
    <property type="component" value="Unassembled WGS sequence"/>
</dbReference>
<evidence type="ECO:0000313" key="2">
    <source>
        <dbReference type="Proteomes" id="UP000299102"/>
    </source>
</evidence>
<organism evidence="1 2">
    <name type="scientific">Eumeta variegata</name>
    <name type="common">Bagworm moth</name>
    <name type="synonym">Eumeta japonica</name>
    <dbReference type="NCBI Taxonomy" id="151549"/>
    <lineage>
        <taxon>Eukaryota</taxon>
        <taxon>Metazoa</taxon>
        <taxon>Ecdysozoa</taxon>
        <taxon>Arthropoda</taxon>
        <taxon>Hexapoda</taxon>
        <taxon>Insecta</taxon>
        <taxon>Pterygota</taxon>
        <taxon>Neoptera</taxon>
        <taxon>Endopterygota</taxon>
        <taxon>Lepidoptera</taxon>
        <taxon>Glossata</taxon>
        <taxon>Ditrysia</taxon>
        <taxon>Tineoidea</taxon>
        <taxon>Psychidae</taxon>
        <taxon>Oiketicinae</taxon>
        <taxon>Eumeta</taxon>
    </lineage>
</organism>
<evidence type="ECO:0000313" key="1">
    <source>
        <dbReference type="EMBL" id="GBP37850.1"/>
    </source>
</evidence>
<dbReference type="EMBL" id="BGZK01000340">
    <property type="protein sequence ID" value="GBP37850.1"/>
    <property type="molecule type" value="Genomic_DNA"/>
</dbReference>
<name>A0A4C1VGV4_EUMVA</name>